<proteinExistence type="predicted"/>
<dbReference type="AlphaFoldDB" id="A0A3B0AHJ5"/>
<dbReference type="Proteomes" id="UP000270343">
    <property type="component" value="Unassembled WGS sequence"/>
</dbReference>
<name>A0A3B0AHJ5_9ACTN</name>
<organism evidence="2 3">
    <name type="scientific">Streptomyces klenkii</name>
    <dbReference type="NCBI Taxonomy" id="1420899"/>
    <lineage>
        <taxon>Bacteria</taxon>
        <taxon>Bacillati</taxon>
        <taxon>Actinomycetota</taxon>
        <taxon>Actinomycetes</taxon>
        <taxon>Kitasatosporales</taxon>
        <taxon>Streptomycetaceae</taxon>
        <taxon>Streptomyces</taxon>
    </lineage>
</organism>
<keyword evidence="3" id="KW-1185">Reference proteome</keyword>
<comment type="caution">
    <text evidence="2">The sequence shown here is derived from an EMBL/GenBank/DDBJ whole genome shotgun (WGS) entry which is preliminary data.</text>
</comment>
<reference evidence="2 3" key="1">
    <citation type="journal article" date="2015" name="Antonie Van Leeuwenhoek">
        <title>Streptomyces klenkii sp. nov., isolated from deep marine sediment.</title>
        <authorList>
            <person name="Veyisoglu A."/>
            <person name="Sahin N."/>
        </authorList>
    </citation>
    <scope>NUCLEOTIDE SEQUENCE [LARGE SCALE GENOMIC DNA]</scope>
    <source>
        <strain evidence="2 3">KCTC 29202</strain>
    </source>
</reference>
<dbReference type="OrthoDB" id="8782691at2"/>
<gene>
    <name evidence="2" type="ORF">D7231_33520</name>
</gene>
<dbReference type="Pfam" id="PF07592">
    <property type="entry name" value="DDE_Tnp_ISAZ013"/>
    <property type="match status" value="1"/>
</dbReference>
<accession>A0A3B0AHJ5</accession>
<dbReference type="InterPro" id="IPR011518">
    <property type="entry name" value="Transposase_36"/>
</dbReference>
<feature type="region of interest" description="Disordered" evidence="1">
    <location>
        <begin position="18"/>
        <end position="46"/>
    </location>
</feature>
<dbReference type="EMBL" id="RBAM01000033">
    <property type="protein sequence ID" value="RKN60038.1"/>
    <property type="molecule type" value="Genomic_DNA"/>
</dbReference>
<protein>
    <submittedName>
        <fullName evidence="2">Uncharacterized protein</fullName>
    </submittedName>
</protein>
<evidence type="ECO:0000313" key="2">
    <source>
        <dbReference type="EMBL" id="RKN60038.1"/>
    </source>
</evidence>
<evidence type="ECO:0000256" key="1">
    <source>
        <dbReference type="SAM" id="MobiDB-lite"/>
    </source>
</evidence>
<sequence length="114" mass="12168">MNWRGRPLSSHEIALNTTIATTTRTGPHVGAALGEGSYPTGTTAPALRADERAKARAGNLQMLADPRLTGMSPDELESLRAQLAAAQAAAAEQHRYVLRKGRRVAITGRSRPLL</sequence>
<evidence type="ECO:0000313" key="3">
    <source>
        <dbReference type="Proteomes" id="UP000270343"/>
    </source>
</evidence>